<evidence type="ECO:0000313" key="3">
    <source>
        <dbReference type="Proteomes" id="UP000434916"/>
    </source>
</evidence>
<dbReference type="EMBL" id="WNCN01000038">
    <property type="protein sequence ID" value="MTU41452.1"/>
    <property type="molecule type" value="Genomic_DNA"/>
</dbReference>
<protein>
    <submittedName>
        <fullName evidence="2">Uncharacterized protein</fullName>
    </submittedName>
</protein>
<accession>A0A412LR73</accession>
<dbReference type="Proteomes" id="UP000482671">
    <property type="component" value="Unassembled WGS sequence"/>
</dbReference>
<keyword evidence="3" id="KW-1185">Reference proteome</keyword>
<name>A0A412LR73_9BACT</name>
<dbReference type="EMBL" id="WNDD01000034">
    <property type="protein sequence ID" value="MTV03801.1"/>
    <property type="molecule type" value="Genomic_DNA"/>
</dbReference>
<evidence type="ECO:0000313" key="2">
    <source>
        <dbReference type="EMBL" id="MTV03801.1"/>
    </source>
</evidence>
<reference evidence="3 4" key="1">
    <citation type="journal article" date="2019" name="Nat. Med.">
        <title>A library of human gut bacterial isolates paired with longitudinal multiomics data enables mechanistic microbiome research.</title>
        <authorList>
            <person name="Poyet M."/>
            <person name="Groussin M."/>
            <person name="Gibbons S.M."/>
            <person name="Avila-Pacheco J."/>
            <person name="Jiang X."/>
            <person name="Kearney S.M."/>
            <person name="Perrotta A.R."/>
            <person name="Berdy B."/>
            <person name="Zhao S."/>
            <person name="Lieberman T.D."/>
            <person name="Swanson P.K."/>
            <person name="Smith M."/>
            <person name="Roesemann S."/>
            <person name="Alexander J.E."/>
            <person name="Rich S.A."/>
            <person name="Livny J."/>
            <person name="Vlamakis H."/>
            <person name="Clish C."/>
            <person name="Bullock K."/>
            <person name="Deik A."/>
            <person name="Scott J."/>
            <person name="Pierce K.A."/>
            <person name="Xavier R.J."/>
            <person name="Alm E.J."/>
        </authorList>
    </citation>
    <scope>NUCLEOTIDE SEQUENCE [LARGE SCALE GENOMIC DNA]</scope>
    <source>
        <strain evidence="2 4">BIOML-A11</strain>
        <strain evidence="1 3">BIOML-A29</strain>
    </source>
</reference>
<comment type="caution">
    <text evidence="2">The sequence shown here is derived from an EMBL/GenBank/DDBJ whole genome shotgun (WGS) entry which is preliminary data.</text>
</comment>
<organism evidence="2 4">
    <name type="scientific">Parabacteroides merdae</name>
    <dbReference type="NCBI Taxonomy" id="46503"/>
    <lineage>
        <taxon>Bacteria</taxon>
        <taxon>Pseudomonadati</taxon>
        <taxon>Bacteroidota</taxon>
        <taxon>Bacteroidia</taxon>
        <taxon>Bacteroidales</taxon>
        <taxon>Tannerellaceae</taxon>
        <taxon>Parabacteroides</taxon>
    </lineage>
</organism>
<evidence type="ECO:0000313" key="4">
    <source>
        <dbReference type="Proteomes" id="UP000482671"/>
    </source>
</evidence>
<proteinExistence type="predicted"/>
<dbReference type="AlphaFoldDB" id="A0A412LR73"/>
<evidence type="ECO:0000313" key="1">
    <source>
        <dbReference type="EMBL" id="MTU41452.1"/>
    </source>
</evidence>
<dbReference type="RefSeq" id="WP_032589340.1">
    <property type="nucleotide sequence ID" value="NZ_JBDGDA010000082.1"/>
</dbReference>
<gene>
    <name evidence="1" type="ORF">GMD82_18795</name>
    <name evidence="2" type="ORF">GME02_19640</name>
</gene>
<dbReference type="Proteomes" id="UP000434916">
    <property type="component" value="Unassembled WGS sequence"/>
</dbReference>
<sequence length="62" mass="7038">MEDYDDLVAKCQSGKINDLEFLLAQEDLAALYVADMQAEGVSPNAENAAEWLLKYENEHLYQ</sequence>